<dbReference type="InterPro" id="IPR011010">
    <property type="entry name" value="DNA_brk_join_enz"/>
</dbReference>
<proteinExistence type="predicted"/>
<keyword evidence="3" id="KW-1185">Reference proteome</keyword>
<comment type="caution">
    <text evidence="2">The sequence shown here is derived from an EMBL/GenBank/DDBJ whole genome shotgun (WGS) entry which is preliminary data.</text>
</comment>
<dbReference type="Proteomes" id="UP001385499">
    <property type="component" value="Unassembled WGS sequence"/>
</dbReference>
<evidence type="ECO:0000256" key="1">
    <source>
        <dbReference type="SAM" id="MobiDB-lite"/>
    </source>
</evidence>
<accession>A0ABU8TSH0</accession>
<sequence>MDPTRRAAPIRISLGACPHKEARHQADLLIGYARRLFGRAGQLGVTDDQPKKDGFSEYTDEELEAKLTDPNRRGELIGELRVYQKIISSPPPSDSPADQKMFAAMRGFVQLSKEISDPENANPLVVDNFETLQAKYTSDLEAAFTEKDSAARTADPREETARRARALAERTGVSVGYGGSPEKPLDANFGTQPREGSQMVEAASTASKDREKTRHYGLGEADGDVADFTIHKKPDPPTETTAAPDCILDSPVQTATMPEQPAANSDEHIPTYKLDRRFIERPASSAPLFSVVAKENLDAWEKRRATKSGKSTDVASARTRCELFIELVGDHPADTYVPSDLQAFIELLRFYPAKMSDRRKGLSAREIISDNTDLQLKPLSSTTIRTQYVSTVKRIIAEGALGWEYKNPLENVSLRLPKGRKNNRKAKTSPLSSFQVSTIFRKGVESGLLDNAMLPLLGYLTGRRIGLLTYTSADDIIEKFPGVWVLQPKMEIVEEETGASEETPSKTEESEDYFVLHRILEDIGFIQWAVQQEGFIFKELMRLEDPARSASSYMGRLLKAAGVKTTNSRNREVFHSLRGGNIEDLREKFKDRETLISPT</sequence>
<reference evidence="2 3" key="1">
    <citation type="submission" date="2024-02" db="EMBL/GenBank/DDBJ databases">
        <title>Roseibium algae sp. nov., isolated from marine alga (Grateloupia sp.), showing potential in myo-inositol conversion.</title>
        <authorList>
            <person name="Wang Y."/>
        </authorList>
    </citation>
    <scope>NUCLEOTIDE SEQUENCE [LARGE SCALE GENOMIC DNA]</scope>
    <source>
        <strain evidence="2 3">H3510</strain>
    </source>
</reference>
<evidence type="ECO:0000313" key="2">
    <source>
        <dbReference type="EMBL" id="MEJ8476490.1"/>
    </source>
</evidence>
<protein>
    <submittedName>
        <fullName evidence="2">Uncharacterized protein</fullName>
    </submittedName>
</protein>
<name>A0ABU8TSH0_9HYPH</name>
<dbReference type="EMBL" id="JBAKIA010000020">
    <property type="protein sequence ID" value="MEJ8476490.1"/>
    <property type="molecule type" value="Genomic_DNA"/>
</dbReference>
<evidence type="ECO:0000313" key="3">
    <source>
        <dbReference type="Proteomes" id="UP001385499"/>
    </source>
</evidence>
<gene>
    <name evidence="2" type="ORF">V6575_20555</name>
</gene>
<dbReference type="SUPFAM" id="SSF56349">
    <property type="entry name" value="DNA breaking-rejoining enzymes"/>
    <property type="match status" value="1"/>
</dbReference>
<feature type="region of interest" description="Disordered" evidence="1">
    <location>
        <begin position="172"/>
        <end position="194"/>
    </location>
</feature>
<organism evidence="2 3">
    <name type="scientific">Roseibium algae</name>
    <dbReference type="NCBI Taxonomy" id="3123038"/>
    <lineage>
        <taxon>Bacteria</taxon>
        <taxon>Pseudomonadati</taxon>
        <taxon>Pseudomonadota</taxon>
        <taxon>Alphaproteobacteria</taxon>
        <taxon>Hyphomicrobiales</taxon>
        <taxon>Stappiaceae</taxon>
        <taxon>Roseibium</taxon>
    </lineage>
</organism>
<dbReference type="RefSeq" id="WP_340277064.1">
    <property type="nucleotide sequence ID" value="NZ_JBAKIA010000020.1"/>
</dbReference>